<dbReference type="Proteomes" id="UP000823521">
    <property type="component" value="Unassembled WGS sequence"/>
</dbReference>
<reference evidence="1 2" key="1">
    <citation type="submission" date="2019-12" db="EMBL/GenBank/DDBJ databases">
        <title>Whole genome sequencing of endophytic Actinobacterium Micromonospora sp. MPMI6T.</title>
        <authorList>
            <person name="Evv R."/>
            <person name="Podile A.R."/>
        </authorList>
    </citation>
    <scope>NUCLEOTIDE SEQUENCE [LARGE SCALE GENOMIC DNA]</scope>
    <source>
        <strain evidence="1 2">MPMI6</strain>
    </source>
</reference>
<dbReference type="InterPro" id="IPR049906">
    <property type="entry name" value="LxmA-like_leader"/>
</dbReference>
<name>A0ABS3VJV1_MICEH</name>
<accession>A0ABS3VJV1</accession>
<protein>
    <submittedName>
        <fullName evidence="1">Uncharacterized protein</fullName>
    </submittedName>
</protein>
<gene>
    <name evidence="1" type="ORF">GSF22_02110</name>
</gene>
<evidence type="ECO:0000313" key="2">
    <source>
        <dbReference type="Proteomes" id="UP000823521"/>
    </source>
</evidence>
<dbReference type="EMBL" id="WVUH01000006">
    <property type="protein sequence ID" value="MBO4204804.1"/>
    <property type="molecule type" value="Genomic_DNA"/>
</dbReference>
<sequence length="47" mass="5093">MADEQLIDGYQAYTDAEELTFDQHGDEESPSTPWCVLSIVVTVAGGC</sequence>
<dbReference type="RefSeq" id="WP_208810990.1">
    <property type="nucleotide sequence ID" value="NZ_WVUH01000006.1"/>
</dbReference>
<keyword evidence="2" id="KW-1185">Reference proteome</keyword>
<comment type="caution">
    <text evidence="1">The sequence shown here is derived from an EMBL/GenBank/DDBJ whole genome shotgun (WGS) entry which is preliminary data.</text>
</comment>
<organism evidence="1 2">
    <name type="scientific">Micromonospora echinofusca</name>
    <dbReference type="NCBI Taxonomy" id="47858"/>
    <lineage>
        <taxon>Bacteria</taxon>
        <taxon>Bacillati</taxon>
        <taxon>Actinomycetota</taxon>
        <taxon>Actinomycetes</taxon>
        <taxon>Micromonosporales</taxon>
        <taxon>Micromonosporaceae</taxon>
        <taxon>Micromonospora</taxon>
    </lineage>
</organism>
<evidence type="ECO:0000313" key="1">
    <source>
        <dbReference type="EMBL" id="MBO4204804.1"/>
    </source>
</evidence>
<proteinExistence type="predicted"/>
<dbReference type="NCBIfam" id="NF038146">
    <property type="entry name" value="LxmA_leader"/>
    <property type="match status" value="1"/>
</dbReference>